<dbReference type="AlphaFoldDB" id="A0AAD9E5T5"/>
<dbReference type="SUPFAM" id="SSF117281">
    <property type="entry name" value="Kelch motif"/>
    <property type="match status" value="1"/>
</dbReference>
<keyword evidence="1" id="KW-0880">Kelch repeat</keyword>
<dbReference type="SMART" id="SM00612">
    <property type="entry name" value="Kelch"/>
    <property type="match status" value="4"/>
</dbReference>
<dbReference type="InterPro" id="IPR006652">
    <property type="entry name" value="Kelch_1"/>
</dbReference>
<gene>
    <name evidence="3" type="ORF">P4O66_019204</name>
</gene>
<organism evidence="3 4">
    <name type="scientific">Electrophorus voltai</name>
    <dbReference type="NCBI Taxonomy" id="2609070"/>
    <lineage>
        <taxon>Eukaryota</taxon>
        <taxon>Metazoa</taxon>
        <taxon>Chordata</taxon>
        <taxon>Craniata</taxon>
        <taxon>Vertebrata</taxon>
        <taxon>Euteleostomi</taxon>
        <taxon>Actinopterygii</taxon>
        <taxon>Neopterygii</taxon>
        <taxon>Teleostei</taxon>
        <taxon>Ostariophysi</taxon>
        <taxon>Gymnotiformes</taxon>
        <taxon>Gymnotoidei</taxon>
        <taxon>Gymnotidae</taxon>
        <taxon>Electrophorus</taxon>
    </lineage>
</organism>
<protein>
    <recommendedName>
        <fullName evidence="5">Kelch like family member 10</fullName>
    </recommendedName>
</protein>
<dbReference type="Pfam" id="PF01344">
    <property type="entry name" value="Kelch_1"/>
    <property type="match status" value="2"/>
</dbReference>
<proteinExistence type="predicted"/>
<keyword evidence="2" id="KW-0677">Repeat</keyword>
<reference evidence="3" key="1">
    <citation type="submission" date="2023-03" db="EMBL/GenBank/DDBJ databases">
        <title>Electrophorus voltai genome.</title>
        <authorList>
            <person name="Bian C."/>
        </authorList>
    </citation>
    <scope>NUCLEOTIDE SEQUENCE</scope>
    <source>
        <strain evidence="3">CB-2022</strain>
        <tissue evidence="3">Muscle</tissue>
    </source>
</reference>
<dbReference type="PANTHER" id="PTHR24412:SF172">
    <property type="entry name" value="KELCH-LIKE PROTEIN 10"/>
    <property type="match status" value="1"/>
</dbReference>
<evidence type="ECO:0008006" key="5">
    <source>
        <dbReference type="Google" id="ProtNLM"/>
    </source>
</evidence>
<name>A0AAD9E5T5_9TELE</name>
<feature type="non-terminal residue" evidence="3">
    <location>
        <position position="1"/>
    </location>
</feature>
<dbReference type="EMBL" id="JAROKS010000003">
    <property type="protein sequence ID" value="KAK1805458.1"/>
    <property type="molecule type" value="Genomic_DNA"/>
</dbReference>
<evidence type="ECO:0000256" key="2">
    <source>
        <dbReference type="ARBA" id="ARBA00022737"/>
    </source>
</evidence>
<evidence type="ECO:0000256" key="1">
    <source>
        <dbReference type="ARBA" id="ARBA00022441"/>
    </source>
</evidence>
<dbReference type="Proteomes" id="UP001239994">
    <property type="component" value="Unassembled WGS sequence"/>
</dbReference>
<dbReference type="InterPro" id="IPR015915">
    <property type="entry name" value="Kelch-typ_b-propeller"/>
</dbReference>
<dbReference type="Gene3D" id="2.120.10.80">
    <property type="entry name" value="Kelch-type beta propeller"/>
    <property type="match status" value="1"/>
</dbReference>
<keyword evidence="4" id="KW-1185">Reference proteome</keyword>
<sequence length="250" mass="27873">DNAVVKDSEDCKPFIINALRTMNDLNMNGPSNTDFRNPLARPRLPYTILLAIGGWSDGSPTNGDEAYDARADLWVNITQEEESPRAYHVAAYVNGLVYCVGGFDRIDYFSSVAPMHSQRCYISVAVLNGCIYAMGGFDGHVRLNTAERYDPVTNQWTRIAPMHERRSDASATTLHGKVLVDELFFVIGGYNGFITTCNVEYYDWKMEHWYEAHDMSILQSASSCCSVPALPNVLQYAAPQDLPQDAPQSP</sequence>
<dbReference type="PANTHER" id="PTHR24412">
    <property type="entry name" value="KELCH PROTEIN"/>
    <property type="match status" value="1"/>
</dbReference>
<evidence type="ECO:0000313" key="4">
    <source>
        <dbReference type="Proteomes" id="UP001239994"/>
    </source>
</evidence>
<accession>A0AAD9E5T5</accession>
<comment type="caution">
    <text evidence="3">The sequence shown here is derived from an EMBL/GenBank/DDBJ whole genome shotgun (WGS) entry which is preliminary data.</text>
</comment>
<evidence type="ECO:0000313" key="3">
    <source>
        <dbReference type="EMBL" id="KAK1805458.1"/>
    </source>
</evidence>